<comment type="similarity">
    <text evidence="1">Belongs to the methyltransferase superfamily. Type-7 methyltransferase family.</text>
</comment>
<dbReference type="Proteomes" id="UP001237642">
    <property type="component" value="Unassembled WGS sequence"/>
</dbReference>
<gene>
    <name evidence="6" type="ORF">POM88_014476</name>
</gene>
<dbReference type="GO" id="GO:0032259">
    <property type="term" value="P:methylation"/>
    <property type="evidence" value="ECO:0007669"/>
    <property type="project" value="UniProtKB-KW"/>
</dbReference>
<reference evidence="6" key="1">
    <citation type="submission" date="2023-02" db="EMBL/GenBank/DDBJ databases">
        <title>Genome of toxic invasive species Heracleum sosnowskyi carries increased number of genes despite the absence of recent whole-genome duplications.</title>
        <authorList>
            <person name="Schelkunov M."/>
            <person name="Shtratnikova V."/>
            <person name="Makarenko M."/>
            <person name="Klepikova A."/>
            <person name="Omelchenko D."/>
            <person name="Novikova G."/>
            <person name="Obukhova E."/>
            <person name="Bogdanov V."/>
            <person name="Penin A."/>
            <person name="Logacheva M."/>
        </authorList>
    </citation>
    <scope>NUCLEOTIDE SEQUENCE</scope>
    <source>
        <strain evidence="6">Hsosn_3</strain>
        <tissue evidence="6">Leaf</tissue>
    </source>
</reference>
<protein>
    <submittedName>
        <fullName evidence="6">SABATH methyltransferase 22</fullName>
    </submittedName>
</protein>
<keyword evidence="2 6" id="KW-0489">Methyltransferase</keyword>
<keyword evidence="5" id="KW-0460">Magnesium</keyword>
<keyword evidence="3" id="KW-0808">Transferase</keyword>
<evidence type="ECO:0000256" key="5">
    <source>
        <dbReference type="ARBA" id="ARBA00022842"/>
    </source>
</evidence>
<reference evidence="6" key="2">
    <citation type="submission" date="2023-05" db="EMBL/GenBank/DDBJ databases">
        <authorList>
            <person name="Schelkunov M.I."/>
        </authorList>
    </citation>
    <scope>NUCLEOTIDE SEQUENCE</scope>
    <source>
        <strain evidence="6">Hsosn_3</strain>
        <tissue evidence="6">Leaf</tissue>
    </source>
</reference>
<evidence type="ECO:0000313" key="6">
    <source>
        <dbReference type="EMBL" id="KAK1395420.1"/>
    </source>
</evidence>
<keyword evidence="7" id="KW-1185">Reference proteome</keyword>
<dbReference type="InterPro" id="IPR005299">
    <property type="entry name" value="MeTrfase_7"/>
</dbReference>
<dbReference type="GO" id="GO:0046872">
    <property type="term" value="F:metal ion binding"/>
    <property type="evidence" value="ECO:0007669"/>
    <property type="project" value="UniProtKB-KW"/>
</dbReference>
<dbReference type="InterPro" id="IPR029063">
    <property type="entry name" value="SAM-dependent_MTases_sf"/>
</dbReference>
<accession>A0AAD8J0F3</accession>
<sequence>MTLENVLRMNAGDGEASYAKNSGVQEALLLKSRKVVEDCINKYGINGFPQCFKLADLGCSSGPNTLLPVKTIIDTVHATCQRKGLDVPEFQVFLNDLPENDFNTTFRMVQPFYSRLADEKGDKFKDKCFISGVPGSFYTRLFPSGSLDFVHSSSSVHWLSQVPEKVESNKGHINIADESPPGICQAYLNQYTRDFSTFLHLRSDEITTKGCMVLAFQGSSADPSKSGSCRLFELLAKSLLDMSSEGFLSEAEIDSFNFPFYNPTVDEVKVIIEREGSFSLESLQTIERRIEIQSSTNKDSMGEMVAKRIRAVNEPMLIAHFGDTFMDKLFERYAERVAEHISKENLEFLDLIISLTRKSY</sequence>
<evidence type="ECO:0000256" key="4">
    <source>
        <dbReference type="ARBA" id="ARBA00022723"/>
    </source>
</evidence>
<dbReference type="Gene3D" id="1.10.1200.270">
    <property type="entry name" value="Methyltransferase, alpha-helical capping domain"/>
    <property type="match status" value="1"/>
</dbReference>
<dbReference type="EMBL" id="JAUIZM010000003">
    <property type="protein sequence ID" value="KAK1395420.1"/>
    <property type="molecule type" value="Genomic_DNA"/>
</dbReference>
<keyword evidence="4" id="KW-0479">Metal-binding</keyword>
<dbReference type="SUPFAM" id="SSF53335">
    <property type="entry name" value="S-adenosyl-L-methionine-dependent methyltransferases"/>
    <property type="match status" value="1"/>
</dbReference>
<dbReference type="InterPro" id="IPR042086">
    <property type="entry name" value="MeTrfase_capping"/>
</dbReference>
<comment type="caution">
    <text evidence="6">The sequence shown here is derived from an EMBL/GenBank/DDBJ whole genome shotgun (WGS) entry which is preliminary data.</text>
</comment>
<evidence type="ECO:0000313" key="7">
    <source>
        <dbReference type="Proteomes" id="UP001237642"/>
    </source>
</evidence>
<evidence type="ECO:0000256" key="3">
    <source>
        <dbReference type="ARBA" id="ARBA00022679"/>
    </source>
</evidence>
<dbReference type="Gene3D" id="3.40.50.150">
    <property type="entry name" value="Vaccinia Virus protein VP39"/>
    <property type="match status" value="1"/>
</dbReference>
<dbReference type="Pfam" id="PF03492">
    <property type="entry name" value="Methyltransf_7"/>
    <property type="match status" value="1"/>
</dbReference>
<evidence type="ECO:0000256" key="1">
    <source>
        <dbReference type="ARBA" id="ARBA00007967"/>
    </source>
</evidence>
<evidence type="ECO:0000256" key="2">
    <source>
        <dbReference type="ARBA" id="ARBA00022603"/>
    </source>
</evidence>
<name>A0AAD8J0F3_9APIA</name>
<organism evidence="6 7">
    <name type="scientific">Heracleum sosnowskyi</name>
    <dbReference type="NCBI Taxonomy" id="360622"/>
    <lineage>
        <taxon>Eukaryota</taxon>
        <taxon>Viridiplantae</taxon>
        <taxon>Streptophyta</taxon>
        <taxon>Embryophyta</taxon>
        <taxon>Tracheophyta</taxon>
        <taxon>Spermatophyta</taxon>
        <taxon>Magnoliopsida</taxon>
        <taxon>eudicotyledons</taxon>
        <taxon>Gunneridae</taxon>
        <taxon>Pentapetalae</taxon>
        <taxon>asterids</taxon>
        <taxon>campanulids</taxon>
        <taxon>Apiales</taxon>
        <taxon>Apiaceae</taxon>
        <taxon>Apioideae</taxon>
        <taxon>apioid superclade</taxon>
        <taxon>Tordylieae</taxon>
        <taxon>Tordyliinae</taxon>
        <taxon>Heracleum</taxon>
    </lineage>
</organism>
<dbReference type="AlphaFoldDB" id="A0AAD8J0F3"/>
<proteinExistence type="inferred from homology"/>
<dbReference type="PANTHER" id="PTHR31009">
    <property type="entry name" value="S-ADENOSYL-L-METHIONINE:CARBOXYL METHYLTRANSFERASE FAMILY PROTEIN"/>
    <property type="match status" value="1"/>
</dbReference>
<dbReference type="GO" id="GO:0008168">
    <property type="term" value="F:methyltransferase activity"/>
    <property type="evidence" value="ECO:0007669"/>
    <property type="project" value="UniProtKB-KW"/>
</dbReference>